<name>A0ACC2EJQ3_DIPCM</name>
<sequence length="681" mass="75445">MHQPIEMPTNNISGFSTKNQMNNTSWQSAVESRESSEFAKSVVQSFDPESDALDKVSTCQVTRSQPSYWNAVSANMAVWGQVKDEIPSGTASGDIMRSTDENVDKTDDTWGKILKSIVAERRDESTRENKDERKVRTRIDPVGGKEELDAFTRGYSRAIRPTSGKDRHSKVNTSKGPRDRRVRLSVPTAVQFYDVQDRLGFDQPSKAVEWLMKKAKTAIDELCQLPFTSCNETQSSSKDLTNAAFPLRETSSSQAYSTSMSSNIALAPPASQSLPCISDIETDLSQSQLRACGSQLGAEKTEIEQTITETSEEKNGGDMKTTNEDQPQERTEENYIACQDDGSNMESASRSASFQGYYLHKTPFLNTLSPLSNDIQTSEANVSLINYKQEPVDPWYGVSSGTQQERPQGLGPLGRLSQSHTQKQIQDAYLHNFEFSSENYQSSPAEAMFPNMFHKASINSQIAGVKRHGQGSQNIPLDPKIYTRSCNATSTRIFPSNRDEYYSMSTAPWASQFSPLVTNSTSRTPAMYCPHEIPKHPPTNTFLFSNPCTMSNPSSFLLRPKLDPDNQQLQGVLTRQGWLSANNLDQNMFSPLPSQTSTHSSVFSGFHSQDGFPIVGKPSSARESTLFSDNSLNVLLSSGATNCQTPLPRAACPPPLLWRSEIPARIQGMDELHDVLEKPPP</sequence>
<dbReference type="EMBL" id="CM055093">
    <property type="protein sequence ID" value="KAJ7566615.1"/>
    <property type="molecule type" value="Genomic_DNA"/>
</dbReference>
<proteinExistence type="predicted"/>
<reference evidence="2" key="1">
    <citation type="journal article" date="2024" name="Proc. Natl. Acad. Sci. U.S.A.">
        <title>Extraordinary preservation of gene collinearity over three hundred million years revealed in homosporous lycophytes.</title>
        <authorList>
            <person name="Li C."/>
            <person name="Wickell D."/>
            <person name="Kuo L.Y."/>
            <person name="Chen X."/>
            <person name="Nie B."/>
            <person name="Liao X."/>
            <person name="Peng D."/>
            <person name="Ji J."/>
            <person name="Jenkins J."/>
            <person name="Williams M."/>
            <person name="Shu S."/>
            <person name="Plott C."/>
            <person name="Barry K."/>
            <person name="Rajasekar S."/>
            <person name="Grimwood J."/>
            <person name="Han X."/>
            <person name="Sun S."/>
            <person name="Hou Z."/>
            <person name="He W."/>
            <person name="Dai G."/>
            <person name="Sun C."/>
            <person name="Schmutz J."/>
            <person name="Leebens-Mack J.H."/>
            <person name="Li F.W."/>
            <person name="Wang L."/>
        </authorList>
    </citation>
    <scope>NUCLEOTIDE SEQUENCE [LARGE SCALE GENOMIC DNA]</scope>
    <source>
        <strain evidence="2">cv. PW_Plant_1</strain>
    </source>
</reference>
<accession>A0ACC2EJQ3</accession>
<keyword evidence="2" id="KW-1185">Reference proteome</keyword>
<evidence type="ECO:0000313" key="1">
    <source>
        <dbReference type="EMBL" id="KAJ7566615.1"/>
    </source>
</evidence>
<gene>
    <name evidence="1" type="ORF">O6H91_02G111100</name>
</gene>
<comment type="caution">
    <text evidence="1">The sequence shown here is derived from an EMBL/GenBank/DDBJ whole genome shotgun (WGS) entry which is preliminary data.</text>
</comment>
<protein>
    <submittedName>
        <fullName evidence="1">Uncharacterized protein</fullName>
    </submittedName>
</protein>
<evidence type="ECO:0000313" key="2">
    <source>
        <dbReference type="Proteomes" id="UP001162992"/>
    </source>
</evidence>
<organism evidence="1 2">
    <name type="scientific">Diphasiastrum complanatum</name>
    <name type="common">Issler's clubmoss</name>
    <name type="synonym">Lycopodium complanatum</name>
    <dbReference type="NCBI Taxonomy" id="34168"/>
    <lineage>
        <taxon>Eukaryota</taxon>
        <taxon>Viridiplantae</taxon>
        <taxon>Streptophyta</taxon>
        <taxon>Embryophyta</taxon>
        <taxon>Tracheophyta</taxon>
        <taxon>Lycopodiopsida</taxon>
        <taxon>Lycopodiales</taxon>
        <taxon>Lycopodiaceae</taxon>
        <taxon>Lycopodioideae</taxon>
        <taxon>Diphasiastrum</taxon>
    </lineage>
</organism>
<dbReference type="Proteomes" id="UP001162992">
    <property type="component" value="Chromosome 2"/>
</dbReference>